<sequence>MAERAEAHSLSPSASGDDWEPNPRRRARTPPSPSRQNLGRGEALGEVGGSATSPPAGDGGGRRDGARRRLVYGDGGTPQGALQAAGALLRHPPVVPDPETPAQRWLDDVADLVMTAQQRLGAGGRSSATEASGAAATGSRSSRRRARRAAAVTHRSSAVPSSTPPTQEDVRGGPDACLDIERRRDDRRAAHATEGASSLGAPLRSGRGGRPSVSPVGGAGCRAFVVSLWNVRWPPRFRPTITEKYDGSVNPAEFLQIYTTGIEAAGGDDRVMANFFPMALKGQAWGWLMNLPPASVHSWEDLCQQFTTNFQGTYPRPGEEADLHAVQRRDDEPLRSYIQRFCQVRNTIPCIPAHVVIYAFRGGVRHNRMLEKIASKEPQTTAQLFELADRVARKEEAWTWNSSGSGVAAPAAPGSAARSERRDRRRKKKSARSDDEGHVLAVEGASRAPRKVRPASDKKKEAGAPSRERPTGKWCTVHNTSLHDLADCRAVKSLAERTRKWEEEKRQERCEGKAPAAPAGNRRGEAKQKATAEDIDDGDDDLGFQEPEATVATVDGGACAHVSRRSLKAMKRELLAAAPTHEATRRARWSEVALTFDQTDHTPCVARGGQIAMVVSPTVCNVKLGRVLIDGGAALNILSPAAFEAIKAPGMVLRPSQPIIGVTPGHTRPLGHIDLPVTFGGSANFRTERVDFDVADLSLPYNAVLGRPSLVKFMAAVHYAYLQMKMPGSGGPITVHGDLKVALACMEQRADHLAAVSKPAGGDERLSTSVPDAPRQRMVTCDEVPVKEVALGDGPSKTTRIGGRRARLLPAGKRDVFAWRPADMPEVPREVIEHRLAVRLGARPVRQKVRRQAPERQAFIREKVARLLKAGFIRKVVHPEWLANPVVVPKANGKLRMCIDYTDLNKACPKDPYPLPRIDQIVDSTAGCDLLCFLDAYSGYHQIRMAREDEEKTAFITPIGTYCYTTMPFGLKNAGPTFQRTTRISLGSQIGRNVEAYVGDLVVKTRNQETLLSDLAETFESLRSARIKLNPDKCVFGVPAGKLLGFVVSARGIEANPEKIRAIERMRPPSKLRDVQCVTGCMAALSRFISRLGEKAQPLFKLLKRSGPFTWTEEAERAFTQLKAYLSSPPVLVAPEPDEPLLLYLAATPQVVSAALVVERVTLGISIQNSKRLHVCEPSSRNQPRHTITN</sequence>
<feature type="compositionally biased region" description="Basic and acidic residues" evidence="1">
    <location>
        <begin position="179"/>
        <end position="191"/>
    </location>
</feature>
<dbReference type="Gene3D" id="3.30.70.270">
    <property type="match status" value="2"/>
</dbReference>
<evidence type="ECO:0000313" key="5">
    <source>
        <dbReference type="Proteomes" id="UP000000763"/>
    </source>
</evidence>
<dbReference type="CDD" id="cd01647">
    <property type="entry name" value="RT_LTR"/>
    <property type="match status" value="1"/>
</dbReference>
<feature type="compositionally biased region" description="Basic and acidic residues" evidence="1">
    <location>
        <begin position="500"/>
        <end position="512"/>
    </location>
</feature>
<evidence type="ECO:0000313" key="4">
    <source>
        <dbReference type="EMBL" id="AAV43898.1"/>
    </source>
</evidence>
<reference evidence="5" key="2">
    <citation type="journal article" date="2008" name="Nucleic Acids Res.">
        <title>The rice annotation project database (RAP-DB): 2008 update.</title>
        <authorList>
            <consortium name="The rice annotation project (RAP)"/>
        </authorList>
    </citation>
    <scope>GENOME REANNOTATION</scope>
    <source>
        <strain evidence="5">cv. Nipponbare</strain>
    </source>
</reference>
<dbReference type="AlphaFoldDB" id="Q5W757"/>
<reference evidence="5" key="1">
    <citation type="journal article" date="2005" name="Nature">
        <title>The map-based sequence of the rice genome.</title>
        <authorList>
            <consortium name="International rice genome sequencing project (IRGSP)"/>
            <person name="Matsumoto T."/>
            <person name="Wu J."/>
            <person name="Kanamori H."/>
            <person name="Katayose Y."/>
            <person name="Fujisawa M."/>
            <person name="Namiki N."/>
            <person name="Mizuno H."/>
            <person name="Yamamoto K."/>
            <person name="Antonio B.A."/>
            <person name="Baba T."/>
            <person name="Sakata K."/>
            <person name="Nagamura Y."/>
            <person name="Aoki H."/>
            <person name="Arikawa K."/>
            <person name="Arita K."/>
            <person name="Bito T."/>
            <person name="Chiden Y."/>
            <person name="Fujitsuka N."/>
            <person name="Fukunaka R."/>
            <person name="Hamada M."/>
            <person name="Harada C."/>
            <person name="Hayashi A."/>
            <person name="Hijishita S."/>
            <person name="Honda M."/>
            <person name="Hosokawa S."/>
            <person name="Ichikawa Y."/>
            <person name="Idonuma A."/>
            <person name="Iijima M."/>
            <person name="Ikeda M."/>
            <person name="Ikeno M."/>
            <person name="Ito K."/>
            <person name="Ito S."/>
            <person name="Ito T."/>
            <person name="Ito Y."/>
            <person name="Ito Y."/>
            <person name="Iwabuchi A."/>
            <person name="Kamiya K."/>
            <person name="Karasawa W."/>
            <person name="Kurita K."/>
            <person name="Katagiri S."/>
            <person name="Kikuta A."/>
            <person name="Kobayashi H."/>
            <person name="Kobayashi N."/>
            <person name="Machita K."/>
            <person name="Maehara T."/>
            <person name="Masukawa M."/>
            <person name="Mizubayashi T."/>
            <person name="Mukai Y."/>
            <person name="Nagasaki H."/>
            <person name="Nagata Y."/>
            <person name="Naito S."/>
            <person name="Nakashima M."/>
            <person name="Nakama Y."/>
            <person name="Nakamichi Y."/>
            <person name="Nakamura M."/>
            <person name="Meguro A."/>
            <person name="Negishi M."/>
            <person name="Ohta I."/>
            <person name="Ohta T."/>
            <person name="Okamoto M."/>
            <person name="Ono N."/>
            <person name="Saji S."/>
            <person name="Sakaguchi M."/>
            <person name="Sakai K."/>
            <person name="Shibata M."/>
            <person name="Shimokawa T."/>
            <person name="Song J."/>
            <person name="Takazaki Y."/>
            <person name="Terasawa K."/>
            <person name="Tsugane M."/>
            <person name="Tsuji K."/>
            <person name="Ueda S."/>
            <person name="Waki K."/>
            <person name="Yamagata H."/>
            <person name="Yamamoto M."/>
            <person name="Yamamoto S."/>
            <person name="Yamane H."/>
            <person name="Yoshiki S."/>
            <person name="Yoshihara R."/>
            <person name="Yukawa K."/>
            <person name="Zhong H."/>
            <person name="Yano M."/>
            <person name="Yuan Q."/>
            <person name="Ouyang S."/>
            <person name="Liu J."/>
            <person name="Jones K.M."/>
            <person name="Gansberger K."/>
            <person name="Moffat K."/>
            <person name="Hill J."/>
            <person name="Bera J."/>
            <person name="Fadrosh D."/>
            <person name="Jin S."/>
            <person name="Johri S."/>
            <person name="Kim M."/>
            <person name="Overton L."/>
            <person name="Reardon M."/>
            <person name="Tsitrin T."/>
            <person name="Vuong H."/>
            <person name="Weaver B."/>
            <person name="Ciecko A."/>
            <person name="Tallon L."/>
            <person name="Jackson J."/>
            <person name="Pai G."/>
            <person name="Aken S.V."/>
            <person name="Utterback T."/>
            <person name="Reidmuller S."/>
            <person name="Feldblyum T."/>
            <person name="Hsiao J."/>
            <person name="Zismann V."/>
            <person name="Iobst S."/>
            <person name="de Vazeille A.R."/>
            <person name="Buell C.R."/>
            <person name="Ying K."/>
            <person name="Li Y."/>
            <person name="Lu T."/>
            <person name="Huang Y."/>
            <person name="Zhao Q."/>
            <person name="Feng Q."/>
            <person name="Zhang L."/>
            <person name="Zhu J."/>
            <person name="Weng Q."/>
            <person name="Mu J."/>
            <person name="Lu Y."/>
            <person name="Fan D."/>
            <person name="Liu Y."/>
            <person name="Guan J."/>
            <person name="Zhang Y."/>
            <person name="Yu S."/>
            <person name="Liu X."/>
            <person name="Zhang Y."/>
            <person name="Hong G."/>
            <person name="Han B."/>
            <person name="Choisne N."/>
            <person name="Demange N."/>
            <person name="Orjeda G."/>
            <person name="Samain S."/>
            <person name="Cattolico L."/>
            <person name="Pelletier E."/>
            <person name="Couloux A."/>
            <person name="Segurens B."/>
            <person name="Wincker P."/>
            <person name="D'Hont A."/>
            <person name="Scarpelli C."/>
            <person name="Weissenbach J."/>
            <person name="Salanoubat M."/>
            <person name="Quetier F."/>
            <person name="Yu Y."/>
            <person name="Kim H.R."/>
            <person name="Rambo T."/>
            <person name="Currie J."/>
            <person name="Collura K."/>
            <person name="Luo M."/>
            <person name="Yang T."/>
            <person name="Ammiraju J.S.S."/>
            <person name="Engler F."/>
            <person name="Soderlund C."/>
            <person name="Wing R.A."/>
            <person name="Palmer L.E."/>
            <person name="de la Bastide M."/>
            <person name="Spiegel L."/>
            <person name="Nascimento L."/>
            <person name="Zutavern T."/>
            <person name="O'Shaughnessy A."/>
            <person name="Dike S."/>
            <person name="Dedhia N."/>
            <person name="Preston R."/>
            <person name="Balija V."/>
            <person name="McCombie W.R."/>
            <person name="Chow T."/>
            <person name="Chen H."/>
            <person name="Chung M."/>
            <person name="Chen C."/>
            <person name="Shaw J."/>
            <person name="Wu H."/>
            <person name="Hsiao K."/>
            <person name="Chao Y."/>
            <person name="Chu M."/>
            <person name="Cheng C."/>
            <person name="Hour A."/>
            <person name="Lee P."/>
            <person name="Lin S."/>
            <person name="Lin Y."/>
            <person name="Liou J."/>
            <person name="Liu S."/>
            <person name="Hsing Y."/>
            <person name="Raghuvanshi S."/>
            <person name="Mohanty A."/>
            <person name="Bharti A.K."/>
            <person name="Gaur A."/>
            <person name="Gupta V."/>
            <person name="Kumar D."/>
            <person name="Ravi V."/>
            <person name="Vij S."/>
            <person name="Kapur A."/>
            <person name="Khurana P."/>
            <person name="Khurana P."/>
            <person name="Khurana J.P."/>
            <person name="Tyagi A.K."/>
            <person name="Gaikwad K."/>
            <person name="Singh A."/>
            <person name="Dalal V."/>
            <person name="Srivastava S."/>
            <person name="Dixit A."/>
            <person name="Pal A.K."/>
            <person name="Ghazi I.A."/>
            <person name="Yadav M."/>
            <person name="Pandit A."/>
            <person name="Bhargava A."/>
            <person name="Sureshbabu K."/>
            <person name="Batra K."/>
            <person name="Sharma T.R."/>
            <person name="Mohapatra T."/>
            <person name="Singh N.K."/>
            <person name="Messing J."/>
            <person name="Nelson A.B."/>
            <person name="Fuks G."/>
            <person name="Kavchok S."/>
            <person name="Keizer G."/>
            <person name="Linton E."/>
            <person name="Llaca V."/>
            <person name="Song R."/>
            <person name="Tanyolac B."/>
            <person name="Young S."/>
            <person name="Ho-Il K."/>
            <person name="Hahn J.H."/>
            <person name="Sangsakoo G."/>
            <person name="Vanavichit A."/>
            <person name="de Mattos Luiz.A.T."/>
            <person name="Zimmer P.D."/>
            <person name="Malone G."/>
            <person name="Dellagostin O."/>
            <person name="de Oliveira A.C."/>
            <person name="Bevan M."/>
            <person name="Bancroft I."/>
            <person name="Minx P."/>
            <person name="Cordum H."/>
            <person name="Wilson R."/>
            <person name="Cheng Z."/>
            <person name="Jin W."/>
            <person name="Jiang J."/>
            <person name="Leong S.A."/>
            <person name="Iwama H."/>
            <person name="Gojobori T."/>
            <person name="Itoh T."/>
            <person name="Niimura Y."/>
            <person name="Fujii Y."/>
            <person name="Habara T."/>
            <person name="Sakai H."/>
            <person name="Sato Y."/>
            <person name="Wilson G."/>
            <person name="Kumar K."/>
            <person name="McCouch S."/>
            <person name="Juretic N."/>
            <person name="Hoen D."/>
            <person name="Wright S."/>
            <person name="Bruskiewich R."/>
            <person name="Bureau T."/>
            <person name="Miyao A."/>
            <person name="Hirochika H."/>
            <person name="Nishikawa T."/>
            <person name="Kadowaki K."/>
            <person name="Sugiura M."/>
            <person name="Burr B."/>
            <person name="Sasaki T."/>
        </authorList>
    </citation>
    <scope>NUCLEOTIDE SEQUENCE [LARGE SCALE GENOMIC DNA]</scope>
    <source>
        <strain evidence="5">cv. Nipponbare</strain>
    </source>
</reference>
<dbReference type="Proteomes" id="UP000000763">
    <property type="component" value="Chromosome 5"/>
</dbReference>
<dbReference type="Gene3D" id="2.40.70.10">
    <property type="entry name" value="Acid Proteases"/>
    <property type="match status" value="1"/>
</dbReference>
<evidence type="ECO:0000259" key="2">
    <source>
        <dbReference type="Pfam" id="PF00078"/>
    </source>
</evidence>
<dbReference type="InterPro" id="IPR000477">
    <property type="entry name" value="RT_dom"/>
</dbReference>
<feature type="region of interest" description="Disordered" evidence="1">
    <location>
        <begin position="117"/>
        <end position="214"/>
    </location>
</feature>
<dbReference type="InterPro" id="IPR005162">
    <property type="entry name" value="Retrotrans_gag_dom"/>
</dbReference>
<dbReference type="SUPFAM" id="SSF56672">
    <property type="entry name" value="DNA/RNA polymerases"/>
    <property type="match status" value="1"/>
</dbReference>
<name>Q5W757_ORYSJ</name>
<feature type="compositionally biased region" description="Low complexity" evidence="1">
    <location>
        <begin position="149"/>
        <end position="158"/>
    </location>
</feature>
<dbReference type="InterPro" id="IPR043128">
    <property type="entry name" value="Rev_trsase/Diguanyl_cyclase"/>
</dbReference>
<feature type="region of interest" description="Disordered" evidence="1">
    <location>
        <begin position="1"/>
        <end position="101"/>
    </location>
</feature>
<dbReference type="CDD" id="cd00303">
    <property type="entry name" value="retropepsin_like"/>
    <property type="match status" value="1"/>
</dbReference>
<dbReference type="InterPro" id="IPR021109">
    <property type="entry name" value="Peptidase_aspartic_dom_sf"/>
</dbReference>
<evidence type="ECO:0000259" key="3">
    <source>
        <dbReference type="Pfam" id="PF03732"/>
    </source>
</evidence>
<feature type="region of interest" description="Disordered" evidence="1">
    <location>
        <begin position="500"/>
        <end position="541"/>
    </location>
</feature>
<feature type="domain" description="Retrotransposon gag" evidence="3">
    <location>
        <begin position="275"/>
        <end position="365"/>
    </location>
</feature>
<dbReference type="InterPro" id="IPR053134">
    <property type="entry name" value="RNA-dir_DNA_polymerase"/>
</dbReference>
<feature type="compositionally biased region" description="Basic and acidic residues" evidence="1">
    <location>
        <begin position="522"/>
        <end position="532"/>
    </location>
</feature>
<dbReference type="EMBL" id="AC105320">
    <property type="protein sequence ID" value="AAV43898.1"/>
    <property type="molecule type" value="Genomic_DNA"/>
</dbReference>
<dbReference type="PANTHER" id="PTHR24559">
    <property type="entry name" value="TRANSPOSON TY3-I GAG-POL POLYPROTEIN"/>
    <property type="match status" value="1"/>
</dbReference>
<gene>
    <name evidence="4" type="ORF">OJ1675_H07.2</name>
</gene>
<feature type="compositionally biased region" description="Basic and acidic residues" evidence="1">
    <location>
        <begin position="454"/>
        <end position="471"/>
    </location>
</feature>
<organism evidence="4 5">
    <name type="scientific">Oryza sativa subsp. japonica</name>
    <name type="common">Rice</name>
    <dbReference type="NCBI Taxonomy" id="39947"/>
    <lineage>
        <taxon>Eukaryota</taxon>
        <taxon>Viridiplantae</taxon>
        <taxon>Streptophyta</taxon>
        <taxon>Embryophyta</taxon>
        <taxon>Tracheophyta</taxon>
        <taxon>Spermatophyta</taxon>
        <taxon>Magnoliopsida</taxon>
        <taxon>Liliopsida</taxon>
        <taxon>Poales</taxon>
        <taxon>Poaceae</taxon>
        <taxon>BOP clade</taxon>
        <taxon>Oryzoideae</taxon>
        <taxon>Oryzeae</taxon>
        <taxon>Oryzinae</taxon>
        <taxon>Oryza</taxon>
        <taxon>Oryza sativa</taxon>
    </lineage>
</organism>
<feature type="compositionally biased region" description="Low complexity" evidence="1">
    <location>
        <begin position="402"/>
        <end position="417"/>
    </location>
</feature>
<dbReference type="Pfam" id="PF03732">
    <property type="entry name" value="Retrotrans_gag"/>
    <property type="match status" value="1"/>
</dbReference>
<feature type="domain" description="Reverse transcriptase" evidence="2">
    <location>
        <begin position="888"/>
        <end position="1047"/>
    </location>
</feature>
<evidence type="ECO:0000256" key="1">
    <source>
        <dbReference type="SAM" id="MobiDB-lite"/>
    </source>
</evidence>
<feature type="compositionally biased region" description="Low complexity" evidence="1">
    <location>
        <begin position="79"/>
        <end position="89"/>
    </location>
</feature>
<dbReference type="PANTHER" id="PTHR24559:SF444">
    <property type="entry name" value="REVERSE TRANSCRIPTASE DOMAIN-CONTAINING PROTEIN"/>
    <property type="match status" value="1"/>
</dbReference>
<dbReference type="Pfam" id="PF00078">
    <property type="entry name" value="RVT_1"/>
    <property type="match status" value="1"/>
</dbReference>
<feature type="compositionally biased region" description="Low complexity" evidence="1">
    <location>
        <begin position="125"/>
        <end position="140"/>
    </location>
</feature>
<dbReference type="Gene3D" id="3.10.10.10">
    <property type="entry name" value="HIV Type 1 Reverse Transcriptase, subunit A, domain 1"/>
    <property type="match status" value="1"/>
</dbReference>
<protein>
    <submittedName>
        <fullName evidence="4">Polyprotein</fullName>
    </submittedName>
</protein>
<feature type="region of interest" description="Disordered" evidence="1">
    <location>
        <begin position="398"/>
        <end position="475"/>
    </location>
</feature>
<dbReference type="InterPro" id="IPR043502">
    <property type="entry name" value="DNA/RNA_pol_sf"/>
</dbReference>
<accession>Q5W757</accession>
<proteinExistence type="predicted"/>